<comment type="caution">
    <text evidence="1">The sequence shown here is derived from an EMBL/GenBank/DDBJ whole genome shotgun (WGS) entry which is preliminary data.</text>
</comment>
<sequence length="256" mass="28420">MLVAEIHTLLPFRRYGSGYPNATAKSVKGRGLPFFFYPIRYGRYPNYGPTYIYDNEYGNDEYGGPGNKHRPGGHLHYITIQPPKSLVEGPYPDIPSMTLYAVADEPTLKAIKSAVQWRCSRSGFTGWFAPDKVRVSKQKKFKGPAEDPNGPVPEQAASYYRGSSVALFLVGYNNTAQVIDYTFQDHPSLEDTPLPSVADTPFFQCINVTLGESIPLVITMGAVPYQHNAASSVAAPQTLPVMLLVLVLVIWRMPIW</sequence>
<reference evidence="1" key="2">
    <citation type="journal article" date="2020" name="Nat. Commun.">
        <title>Large-scale genome sequencing of mycorrhizal fungi provides insights into the early evolution of symbiotic traits.</title>
        <authorList>
            <person name="Miyauchi S."/>
            <person name="Kiss E."/>
            <person name="Kuo A."/>
            <person name="Drula E."/>
            <person name="Kohler A."/>
            <person name="Sanchez-Garcia M."/>
            <person name="Morin E."/>
            <person name="Andreopoulos B."/>
            <person name="Barry K.W."/>
            <person name="Bonito G."/>
            <person name="Buee M."/>
            <person name="Carver A."/>
            <person name="Chen C."/>
            <person name="Cichocki N."/>
            <person name="Clum A."/>
            <person name="Culley D."/>
            <person name="Crous P.W."/>
            <person name="Fauchery L."/>
            <person name="Girlanda M."/>
            <person name="Hayes R.D."/>
            <person name="Keri Z."/>
            <person name="LaButti K."/>
            <person name="Lipzen A."/>
            <person name="Lombard V."/>
            <person name="Magnuson J."/>
            <person name="Maillard F."/>
            <person name="Murat C."/>
            <person name="Nolan M."/>
            <person name="Ohm R.A."/>
            <person name="Pangilinan J."/>
            <person name="Pereira M.F."/>
            <person name="Perotto S."/>
            <person name="Peter M."/>
            <person name="Pfister S."/>
            <person name="Riley R."/>
            <person name="Sitrit Y."/>
            <person name="Stielow J.B."/>
            <person name="Szollosi G."/>
            <person name="Zifcakova L."/>
            <person name="Stursova M."/>
            <person name="Spatafora J.W."/>
            <person name="Tedersoo L."/>
            <person name="Vaario L.M."/>
            <person name="Yamada A."/>
            <person name="Yan M."/>
            <person name="Wang P."/>
            <person name="Xu J."/>
            <person name="Bruns T."/>
            <person name="Baldrian P."/>
            <person name="Vilgalys R."/>
            <person name="Dunand C."/>
            <person name="Henrissat B."/>
            <person name="Grigoriev I.V."/>
            <person name="Hibbett D."/>
            <person name="Nagy L.G."/>
            <person name="Martin F.M."/>
        </authorList>
    </citation>
    <scope>NUCLEOTIDE SEQUENCE</scope>
    <source>
        <strain evidence="1">P2</strain>
    </source>
</reference>
<organism evidence="1 2">
    <name type="scientific">Thelephora ganbajun</name>
    <name type="common">Ganba fungus</name>
    <dbReference type="NCBI Taxonomy" id="370292"/>
    <lineage>
        <taxon>Eukaryota</taxon>
        <taxon>Fungi</taxon>
        <taxon>Dikarya</taxon>
        <taxon>Basidiomycota</taxon>
        <taxon>Agaricomycotina</taxon>
        <taxon>Agaricomycetes</taxon>
        <taxon>Thelephorales</taxon>
        <taxon>Thelephoraceae</taxon>
        <taxon>Thelephora</taxon>
    </lineage>
</organism>
<gene>
    <name evidence="1" type="ORF">BDM02DRAFT_2323720</name>
</gene>
<dbReference type="EMBL" id="MU118016">
    <property type="protein sequence ID" value="KAF9648311.1"/>
    <property type="molecule type" value="Genomic_DNA"/>
</dbReference>
<proteinExistence type="predicted"/>
<evidence type="ECO:0000313" key="1">
    <source>
        <dbReference type="EMBL" id="KAF9648311.1"/>
    </source>
</evidence>
<reference evidence="1" key="1">
    <citation type="submission" date="2019-10" db="EMBL/GenBank/DDBJ databases">
        <authorList>
            <consortium name="DOE Joint Genome Institute"/>
            <person name="Kuo A."/>
            <person name="Miyauchi S."/>
            <person name="Kiss E."/>
            <person name="Drula E."/>
            <person name="Kohler A."/>
            <person name="Sanchez-Garcia M."/>
            <person name="Andreopoulos B."/>
            <person name="Barry K.W."/>
            <person name="Bonito G."/>
            <person name="Buee M."/>
            <person name="Carver A."/>
            <person name="Chen C."/>
            <person name="Cichocki N."/>
            <person name="Clum A."/>
            <person name="Culley D."/>
            <person name="Crous P.W."/>
            <person name="Fauchery L."/>
            <person name="Girlanda M."/>
            <person name="Hayes R."/>
            <person name="Keri Z."/>
            <person name="Labutti K."/>
            <person name="Lipzen A."/>
            <person name="Lombard V."/>
            <person name="Magnuson J."/>
            <person name="Maillard F."/>
            <person name="Morin E."/>
            <person name="Murat C."/>
            <person name="Nolan M."/>
            <person name="Ohm R."/>
            <person name="Pangilinan J."/>
            <person name="Pereira M."/>
            <person name="Perotto S."/>
            <person name="Peter M."/>
            <person name="Riley R."/>
            <person name="Sitrit Y."/>
            <person name="Stielow B."/>
            <person name="Szollosi G."/>
            <person name="Zifcakova L."/>
            <person name="Stursova M."/>
            <person name="Spatafora J.W."/>
            <person name="Tedersoo L."/>
            <person name="Vaario L.-M."/>
            <person name="Yamada A."/>
            <person name="Yan M."/>
            <person name="Wang P."/>
            <person name="Xu J."/>
            <person name="Bruns T."/>
            <person name="Baldrian P."/>
            <person name="Vilgalys R."/>
            <person name="Henrissat B."/>
            <person name="Grigoriev I.V."/>
            <person name="Hibbett D."/>
            <person name="Nagy L.G."/>
            <person name="Martin F.M."/>
        </authorList>
    </citation>
    <scope>NUCLEOTIDE SEQUENCE</scope>
    <source>
        <strain evidence="1">P2</strain>
    </source>
</reference>
<evidence type="ECO:0000313" key="2">
    <source>
        <dbReference type="Proteomes" id="UP000886501"/>
    </source>
</evidence>
<keyword evidence="2" id="KW-1185">Reference proteome</keyword>
<dbReference type="Proteomes" id="UP000886501">
    <property type="component" value="Unassembled WGS sequence"/>
</dbReference>
<protein>
    <submittedName>
        <fullName evidence="1">Uncharacterized protein</fullName>
    </submittedName>
</protein>
<accession>A0ACB6ZFX0</accession>
<name>A0ACB6ZFX0_THEGA</name>